<dbReference type="EMBL" id="PFMR01000314">
    <property type="protein sequence ID" value="PIZ14687.1"/>
    <property type="molecule type" value="Genomic_DNA"/>
</dbReference>
<gene>
    <name evidence="10" type="ORF">COY52_11435</name>
</gene>
<dbReference type="GO" id="GO:0005524">
    <property type="term" value="F:ATP binding"/>
    <property type="evidence" value="ECO:0007669"/>
    <property type="project" value="UniProtKB-KW"/>
</dbReference>
<dbReference type="InterPro" id="IPR003593">
    <property type="entry name" value="AAA+_ATPase"/>
</dbReference>
<dbReference type="Pfam" id="PF00005">
    <property type="entry name" value="ABC_tran"/>
    <property type="match status" value="1"/>
</dbReference>
<name>A0A2M7S573_9BACT</name>
<keyword evidence="5 10" id="KW-0067">ATP-binding</keyword>
<evidence type="ECO:0000256" key="1">
    <source>
        <dbReference type="ARBA" id="ARBA00004413"/>
    </source>
</evidence>
<organism evidence="10 11">
    <name type="scientific">Candidatus Desantisbacteria bacterium CG_4_10_14_0_8_um_filter_48_22</name>
    <dbReference type="NCBI Taxonomy" id="1974543"/>
    <lineage>
        <taxon>Bacteria</taxon>
        <taxon>Candidatus Desantisiibacteriota</taxon>
    </lineage>
</organism>
<dbReference type="NCBIfam" id="TIGR01188">
    <property type="entry name" value="drrA"/>
    <property type="match status" value="1"/>
</dbReference>
<reference evidence="11" key="1">
    <citation type="submission" date="2017-09" db="EMBL/GenBank/DDBJ databases">
        <title>Depth-based differentiation of microbial function through sediment-hosted aquifers and enrichment of novel symbionts in the deep terrestrial subsurface.</title>
        <authorList>
            <person name="Probst A.J."/>
            <person name="Ladd B."/>
            <person name="Jarett J.K."/>
            <person name="Geller-Mcgrath D.E."/>
            <person name="Sieber C.M.K."/>
            <person name="Emerson J.B."/>
            <person name="Anantharaman K."/>
            <person name="Thomas B.C."/>
            <person name="Malmstrom R."/>
            <person name="Stieglmeier M."/>
            <person name="Klingl A."/>
            <person name="Woyke T."/>
            <person name="Ryan C.M."/>
            <person name="Banfield J.F."/>
        </authorList>
    </citation>
    <scope>NUCLEOTIDE SEQUENCE [LARGE SCALE GENOMIC DNA]</scope>
</reference>
<evidence type="ECO:0000256" key="4">
    <source>
        <dbReference type="ARBA" id="ARBA00022741"/>
    </source>
</evidence>
<dbReference type="SUPFAM" id="SSF52540">
    <property type="entry name" value="P-loop containing nucleoside triphosphate hydrolases"/>
    <property type="match status" value="1"/>
</dbReference>
<evidence type="ECO:0000259" key="9">
    <source>
        <dbReference type="PROSITE" id="PS50893"/>
    </source>
</evidence>
<evidence type="ECO:0000256" key="8">
    <source>
        <dbReference type="ARBA" id="ARBA00049985"/>
    </source>
</evidence>
<dbReference type="PANTHER" id="PTHR43582:SF2">
    <property type="entry name" value="LINEARMYCIN RESISTANCE ATP-BINDING PROTEIN LNRL"/>
    <property type="match status" value="1"/>
</dbReference>
<evidence type="ECO:0000256" key="7">
    <source>
        <dbReference type="ARBA" id="ARBA00023136"/>
    </source>
</evidence>
<dbReference type="AlphaFoldDB" id="A0A2M7S573"/>
<accession>A0A2M7S573</accession>
<dbReference type="Proteomes" id="UP000229307">
    <property type="component" value="Unassembled WGS sequence"/>
</dbReference>
<evidence type="ECO:0000313" key="11">
    <source>
        <dbReference type="Proteomes" id="UP000229307"/>
    </source>
</evidence>
<dbReference type="GO" id="GO:0016887">
    <property type="term" value="F:ATP hydrolysis activity"/>
    <property type="evidence" value="ECO:0007669"/>
    <property type="project" value="InterPro"/>
</dbReference>
<keyword evidence="2" id="KW-0813">Transport</keyword>
<dbReference type="Gene3D" id="3.40.50.300">
    <property type="entry name" value="P-loop containing nucleotide triphosphate hydrolases"/>
    <property type="match status" value="1"/>
</dbReference>
<dbReference type="GO" id="GO:1900753">
    <property type="term" value="P:doxorubicin transport"/>
    <property type="evidence" value="ECO:0007669"/>
    <property type="project" value="InterPro"/>
</dbReference>
<comment type="subcellular location">
    <subcellularLocation>
        <location evidence="1">Cell membrane</location>
        <topology evidence="1">Peripheral membrane protein</topology>
        <orientation evidence="1">Cytoplasmic side</orientation>
    </subcellularLocation>
</comment>
<feature type="domain" description="ABC transporter" evidence="9">
    <location>
        <begin position="4"/>
        <end position="235"/>
    </location>
</feature>
<dbReference type="FunFam" id="3.40.50.300:FF:000589">
    <property type="entry name" value="ABC transporter, ATP-binding subunit"/>
    <property type="match status" value="1"/>
</dbReference>
<dbReference type="InterPro" id="IPR005894">
    <property type="entry name" value="DrrA"/>
</dbReference>
<dbReference type="GO" id="GO:0005886">
    <property type="term" value="C:plasma membrane"/>
    <property type="evidence" value="ECO:0007669"/>
    <property type="project" value="UniProtKB-SubCell"/>
</dbReference>
<dbReference type="PROSITE" id="PS00211">
    <property type="entry name" value="ABC_TRANSPORTER_1"/>
    <property type="match status" value="1"/>
</dbReference>
<dbReference type="InterPro" id="IPR017871">
    <property type="entry name" value="ABC_transporter-like_CS"/>
</dbReference>
<keyword evidence="6" id="KW-1278">Translocase</keyword>
<dbReference type="InterPro" id="IPR003439">
    <property type="entry name" value="ABC_transporter-like_ATP-bd"/>
</dbReference>
<sequence length="323" mass="36178">MGIIEARELVKKFKSITAVDGISFDVPQGELFGILGPNGAGKTTTIKMLTTLLMPTSGSAFVAGFDVYRQRDEIRESIGIVFQNVALDLYMTGRENLEFHAWMYDMPGKLMRDRIKEILKLVELSGRADDLVETYSGGMRRRLEIARGLMHRPKILFMDEPTLGLDAQTRRRIWEYIRVLNKGEKITIILTTHYMEEADFLCERVGIIDRGRIVAMDSPENLKGIIGSDSVTLDVDSGDCGLFEQLGFVKSCGKTGGLFSLNVEDGEGKIPEIMLFAQAHGIKVRRVGLKRPSLEDVFLKFTGTKIREGSGTEEEEEEETGRQ</sequence>
<comment type="caution">
    <text evidence="10">The sequence shown here is derived from an EMBL/GenBank/DDBJ whole genome shotgun (WGS) entry which is preliminary data.</text>
</comment>
<evidence type="ECO:0000256" key="5">
    <source>
        <dbReference type="ARBA" id="ARBA00022840"/>
    </source>
</evidence>
<proteinExistence type="inferred from homology"/>
<dbReference type="PROSITE" id="PS50893">
    <property type="entry name" value="ABC_TRANSPORTER_2"/>
    <property type="match status" value="1"/>
</dbReference>
<dbReference type="SMART" id="SM00382">
    <property type="entry name" value="AAA"/>
    <property type="match status" value="1"/>
</dbReference>
<keyword evidence="3" id="KW-1003">Cell membrane</keyword>
<keyword evidence="7" id="KW-0472">Membrane</keyword>
<evidence type="ECO:0000313" key="10">
    <source>
        <dbReference type="EMBL" id="PIZ14687.1"/>
    </source>
</evidence>
<keyword evidence="4" id="KW-0547">Nucleotide-binding</keyword>
<dbReference type="GO" id="GO:0043215">
    <property type="term" value="P:daunorubicin transport"/>
    <property type="evidence" value="ECO:0007669"/>
    <property type="project" value="InterPro"/>
</dbReference>
<protein>
    <submittedName>
        <fullName evidence="10">ABC transporter ATP-binding protein</fullName>
    </submittedName>
</protein>
<evidence type="ECO:0000256" key="6">
    <source>
        <dbReference type="ARBA" id="ARBA00022967"/>
    </source>
</evidence>
<dbReference type="PANTHER" id="PTHR43582">
    <property type="entry name" value="LINEARMYCIN RESISTANCE ATP-BINDING PROTEIN LNRL"/>
    <property type="match status" value="1"/>
</dbReference>
<dbReference type="Pfam" id="PF13732">
    <property type="entry name" value="DrrA1-3_C"/>
    <property type="match status" value="1"/>
</dbReference>
<dbReference type="InterPro" id="IPR027417">
    <property type="entry name" value="P-loop_NTPase"/>
</dbReference>
<dbReference type="InterPro" id="IPR025302">
    <property type="entry name" value="DrrA1/2-like_C"/>
</dbReference>
<evidence type="ECO:0000256" key="3">
    <source>
        <dbReference type="ARBA" id="ARBA00022475"/>
    </source>
</evidence>
<comment type="similarity">
    <text evidence="8">Belongs to the ABC transporter superfamily. Drug exporter-1 (DrugE1) (TC 3.A.1.105) family.</text>
</comment>
<evidence type="ECO:0000256" key="2">
    <source>
        <dbReference type="ARBA" id="ARBA00022448"/>
    </source>
</evidence>